<feature type="transmembrane region" description="Helical" evidence="13">
    <location>
        <begin position="359"/>
        <end position="383"/>
    </location>
</feature>
<accession>A0AAN8R3R8</accession>
<evidence type="ECO:0000256" key="12">
    <source>
        <dbReference type="SAM" id="MobiDB-lite"/>
    </source>
</evidence>
<name>A0AAN8R3R8_9TELE</name>
<keyword evidence="13" id="KW-1133">Transmembrane helix</keyword>
<keyword evidence="6" id="KW-0963">Cytoplasm</keyword>
<feature type="compositionally biased region" description="Low complexity" evidence="12">
    <location>
        <begin position="231"/>
        <end position="264"/>
    </location>
</feature>
<dbReference type="InterPro" id="IPR000082">
    <property type="entry name" value="SEA_dom"/>
</dbReference>
<keyword evidence="16" id="KW-1185">Reference proteome</keyword>
<evidence type="ECO:0000256" key="11">
    <source>
        <dbReference type="ARBA" id="ARBA00023288"/>
    </source>
</evidence>
<evidence type="ECO:0000256" key="5">
    <source>
        <dbReference type="ARBA" id="ARBA00022475"/>
    </source>
</evidence>
<evidence type="ECO:0000256" key="4">
    <source>
        <dbReference type="ARBA" id="ARBA00014269"/>
    </source>
</evidence>
<evidence type="ECO:0000313" key="15">
    <source>
        <dbReference type="EMBL" id="KAK6323841.1"/>
    </source>
</evidence>
<evidence type="ECO:0000256" key="6">
    <source>
        <dbReference type="ARBA" id="ARBA00022490"/>
    </source>
</evidence>
<comment type="subcellular location">
    <subcellularLocation>
        <location evidence="2">Apical cell membrane</location>
        <topology evidence="2">Single-pass type I membrane protein</topology>
    </subcellularLocation>
    <subcellularLocation>
        <location evidence="3">Cytoplasm</location>
    </subcellularLocation>
    <subcellularLocation>
        <location evidence="1">Nucleus</location>
    </subcellularLocation>
</comment>
<evidence type="ECO:0000256" key="9">
    <source>
        <dbReference type="ARBA" id="ARBA00023139"/>
    </source>
</evidence>
<evidence type="ECO:0000256" key="10">
    <source>
        <dbReference type="ARBA" id="ARBA00023242"/>
    </source>
</evidence>
<evidence type="ECO:0000256" key="1">
    <source>
        <dbReference type="ARBA" id="ARBA00004123"/>
    </source>
</evidence>
<protein>
    <recommendedName>
        <fullName evidence="4">Mucin-1</fullName>
    </recommendedName>
</protein>
<evidence type="ECO:0000259" key="14">
    <source>
        <dbReference type="PROSITE" id="PS50024"/>
    </source>
</evidence>
<dbReference type="SUPFAM" id="SSF82671">
    <property type="entry name" value="SEA domain"/>
    <property type="match status" value="1"/>
</dbReference>
<dbReference type="InterPro" id="IPR036364">
    <property type="entry name" value="SEA_dom_sf"/>
</dbReference>
<evidence type="ECO:0000313" key="16">
    <source>
        <dbReference type="Proteomes" id="UP001356427"/>
    </source>
</evidence>
<keyword evidence="7" id="KW-0597">Phosphoprotein</keyword>
<evidence type="ECO:0000256" key="7">
    <source>
        <dbReference type="ARBA" id="ARBA00022553"/>
    </source>
</evidence>
<dbReference type="PANTHER" id="PTHR10006:SF19">
    <property type="entry name" value="MUCIN-1"/>
    <property type="match status" value="1"/>
</dbReference>
<keyword evidence="10" id="KW-0539">Nucleus</keyword>
<evidence type="ECO:0000256" key="13">
    <source>
        <dbReference type="SAM" id="Phobius"/>
    </source>
</evidence>
<organism evidence="15 16">
    <name type="scientific">Coregonus suidteri</name>
    <dbReference type="NCBI Taxonomy" id="861788"/>
    <lineage>
        <taxon>Eukaryota</taxon>
        <taxon>Metazoa</taxon>
        <taxon>Chordata</taxon>
        <taxon>Craniata</taxon>
        <taxon>Vertebrata</taxon>
        <taxon>Euteleostomi</taxon>
        <taxon>Actinopterygii</taxon>
        <taxon>Neopterygii</taxon>
        <taxon>Teleostei</taxon>
        <taxon>Protacanthopterygii</taxon>
        <taxon>Salmoniformes</taxon>
        <taxon>Salmonidae</taxon>
        <taxon>Coregoninae</taxon>
        <taxon>Coregonus</taxon>
    </lineage>
</organism>
<keyword evidence="11" id="KW-0449">Lipoprotein</keyword>
<dbReference type="Pfam" id="PF01390">
    <property type="entry name" value="SEA"/>
    <property type="match status" value="1"/>
</dbReference>
<keyword evidence="13" id="KW-0812">Transmembrane</keyword>
<feature type="region of interest" description="Disordered" evidence="12">
    <location>
        <begin position="220"/>
        <end position="345"/>
    </location>
</feature>
<dbReference type="Proteomes" id="UP001356427">
    <property type="component" value="Unassembled WGS sequence"/>
</dbReference>
<reference evidence="15 16" key="1">
    <citation type="submission" date="2021-04" db="EMBL/GenBank/DDBJ databases">
        <authorList>
            <person name="De Guttry C."/>
            <person name="Zahm M."/>
            <person name="Klopp C."/>
            <person name="Cabau C."/>
            <person name="Louis A."/>
            <person name="Berthelot C."/>
            <person name="Parey E."/>
            <person name="Roest Crollius H."/>
            <person name="Montfort J."/>
            <person name="Robinson-Rechavi M."/>
            <person name="Bucao C."/>
            <person name="Bouchez O."/>
            <person name="Gislard M."/>
            <person name="Lluch J."/>
            <person name="Milhes M."/>
            <person name="Lampietro C."/>
            <person name="Lopez Roques C."/>
            <person name="Donnadieu C."/>
            <person name="Braasch I."/>
            <person name="Desvignes T."/>
            <person name="Postlethwait J."/>
            <person name="Bobe J."/>
            <person name="Wedekind C."/>
            <person name="Guiguen Y."/>
        </authorList>
    </citation>
    <scope>NUCLEOTIDE SEQUENCE [LARGE SCALE GENOMIC DNA]</scope>
    <source>
        <strain evidence="15">Cs_M1</strain>
        <tissue evidence="15">Blood</tissue>
    </source>
</reference>
<evidence type="ECO:0000256" key="2">
    <source>
        <dbReference type="ARBA" id="ARBA00004247"/>
    </source>
</evidence>
<sequence length="447" mass="48132">MVRPSTNLLRITQCVLIFVISGALSASFFRVPRSVTPAGMSTTPTAKMAYQICMEITNRVFNDSLLNPNSEDYKKMYDEVNQLLAEVYGCPTCSTGSVYGGIATMTFRHGSVIANATIIFYTEAINQWVVKFLFLENIKDKPSALQINTHYTEFEATPVPAVVPNITIPTTPTTTITSTTSMTTTTTTNQPTTTPLSTTTTTFDKTIEGQISVVTLSTTTGSGMKNASVRSTSSPTSTSSSVITNGSGGNNRTNTTLLPTTSHGASTSPGRVDPEKTSKRPTTSPSSGFTKRPLKPSTRPQSSTTTKSSTTTSPSSGFTKRPLKPSTRPQSSTTTKSSTTANMASGGNDGGFSDWVPGWAIALLVLAAVILLLLIIIFIMMVVRWCCKRSKDLYTHERKSFPNIGSFPAYVSHGPQAPIQEQPNGKTFETIDDPRKKNKTGMYIVNP</sequence>
<keyword evidence="13" id="KW-0472">Membrane</keyword>
<keyword evidence="5" id="KW-1003">Cell membrane</keyword>
<comment type="caution">
    <text evidence="15">The sequence shown here is derived from an EMBL/GenBank/DDBJ whole genome shotgun (WGS) entry which is preliminary data.</text>
</comment>
<dbReference type="GO" id="GO:0005634">
    <property type="term" value="C:nucleus"/>
    <property type="evidence" value="ECO:0007669"/>
    <property type="project" value="UniProtKB-SubCell"/>
</dbReference>
<feature type="compositionally biased region" description="Low complexity" evidence="12">
    <location>
        <begin position="295"/>
        <end position="340"/>
    </location>
</feature>
<keyword evidence="8" id="KW-0068">Autocatalytic cleavage</keyword>
<dbReference type="Gene3D" id="3.30.70.960">
    <property type="entry name" value="SEA domain"/>
    <property type="match status" value="1"/>
</dbReference>
<keyword evidence="9" id="KW-0564">Palmitate</keyword>
<dbReference type="PROSITE" id="PS50024">
    <property type="entry name" value="SEA"/>
    <property type="match status" value="1"/>
</dbReference>
<dbReference type="GO" id="GO:0005737">
    <property type="term" value="C:cytoplasm"/>
    <property type="evidence" value="ECO:0007669"/>
    <property type="project" value="UniProtKB-SubCell"/>
</dbReference>
<evidence type="ECO:0000256" key="3">
    <source>
        <dbReference type="ARBA" id="ARBA00004496"/>
    </source>
</evidence>
<dbReference type="AlphaFoldDB" id="A0AAN8R3R8"/>
<dbReference type="GO" id="GO:0016324">
    <property type="term" value="C:apical plasma membrane"/>
    <property type="evidence" value="ECO:0007669"/>
    <property type="project" value="UniProtKB-SubCell"/>
</dbReference>
<dbReference type="EMBL" id="JAGTTL010000004">
    <property type="protein sequence ID" value="KAK6323841.1"/>
    <property type="molecule type" value="Genomic_DNA"/>
</dbReference>
<feature type="domain" description="SEA" evidence="14">
    <location>
        <begin position="46"/>
        <end position="159"/>
    </location>
</feature>
<proteinExistence type="predicted"/>
<evidence type="ECO:0000256" key="8">
    <source>
        <dbReference type="ARBA" id="ARBA00022813"/>
    </source>
</evidence>
<gene>
    <name evidence="15" type="ORF">J4Q44_G00061800</name>
</gene>
<feature type="region of interest" description="Disordered" evidence="12">
    <location>
        <begin position="173"/>
        <end position="200"/>
    </location>
</feature>
<dbReference type="PANTHER" id="PTHR10006">
    <property type="entry name" value="MUCIN-1-RELATED"/>
    <property type="match status" value="1"/>
</dbReference>